<gene>
    <name evidence="1" type="ORF">GX51_04881</name>
</gene>
<evidence type="ECO:0000313" key="1">
    <source>
        <dbReference type="EMBL" id="PGH02069.1"/>
    </source>
</evidence>
<accession>A0A2B7WZM9</accession>
<sequence length="94" mass="10656">MRARAASRRGCHSTGARERANLGMDNAYLLRYVGTSSYRGSRNKSKMNMSKRAKQIKWTSQSRPLIIQRRCRGLLVVVVVVVEEGRYGLRTRAG</sequence>
<proteinExistence type="predicted"/>
<evidence type="ECO:0000313" key="2">
    <source>
        <dbReference type="Proteomes" id="UP000224080"/>
    </source>
</evidence>
<dbReference type="Proteomes" id="UP000224080">
    <property type="component" value="Unassembled WGS sequence"/>
</dbReference>
<name>A0A2B7WZM9_9EURO</name>
<keyword evidence="2" id="KW-1185">Reference proteome</keyword>
<reference evidence="1 2" key="1">
    <citation type="submission" date="2017-10" db="EMBL/GenBank/DDBJ databases">
        <title>Comparative genomics in systemic dimorphic fungi from Ajellomycetaceae.</title>
        <authorList>
            <person name="Munoz J.F."/>
            <person name="Mcewen J.G."/>
            <person name="Clay O.K."/>
            <person name="Cuomo C.A."/>
        </authorList>
    </citation>
    <scope>NUCLEOTIDE SEQUENCE [LARGE SCALE GENOMIC DNA]</scope>
    <source>
        <strain evidence="1 2">UAMH130</strain>
    </source>
</reference>
<dbReference type="EMBL" id="PDNC01000064">
    <property type="protein sequence ID" value="PGH02069.1"/>
    <property type="molecule type" value="Genomic_DNA"/>
</dbReference>
<comment type="caution">
    <text evidence="1">The sequence shown here is derived from an EMBL/GenBank/DDBJ whole genome shotgun (WGS) entry which is preliminary data.</text>
</comment>
<dbReference type="AlphaFoldDB" id="A0A2B7WZM9"/>
<organism evidence="1 2">
    <name type="scientific">Blastomyces parvus</name>
    <dbReference type="NCBI Taxonomy" id="2060905"/>
    <lineage>
        <taxon>Eukaryota</taxon>
        <taxon>Fungi</taxon>
        <taxon>Dikarya</taxon>
        <taxon>Ascomycota</taxon>
        <taxon>Pezizomycotina</taxon>
        <taxon>Eurotiomycetes</taxon>
        <taxon>Eurotiomycetidae</taxon>
        <taxon>Onygenales</taxon>
        <taxon>Ajellomycetaceae</taxon>
        <taxon>Blastomyces</taxon>
    </lineage>
</organism>
<protein>
    <submittedName>
        <fullName evidence="1">Uncharacterized protein</fullName>
    </submittedName>
</protein>